<dbReference type="PANTHER" id="PTHR30269:SF37">
    <property type="entry name" value="MEMBRANE TRANSPORTER PROTEIN"/>
    <property type="match status" value="1"/>
</dbReference>
<sequence>MTTGLLVVVLVAIFIGAIAQRIAGLGFALLISPFLVILLGSHGGVLMVNVCGLVSSALIMTRVRKDIDWSMYRWLAVPAVCGSIPASVAAVYLPAAPMAVVVGAVVLVALTASLVMQRTSVTVTGNGPKVVAGFLSGVTNAVAGVGGPSVSAYALMARWPQRPFAATLQPFFVTIAIVTLTAKLSLDPGQMPPFQPWAWALIALMIIGGIYTGEKLQRFIRDEQARAAVVVIAFFGAAAALAKGIFDLAA</sequence>
<feature type="transmembrane region" description="Helical" evidence="8">
    <location>
        <begin position="71"/>
        <end position="92"/>
    </location>
</feature>
<accession>A0A975S744</accession>
<evidence type="ECO:0000256" key="6">
    <source>
        <dbReference type="ARBA" id="ARBA00022989"/>
    </source>
</evidence>
<dbReference type="AlphaFoldDB" id="A0A975S744"/>
<keyword evidence="3" id="KW-0813">Transport</keyword>
<keyword evidence="5 8" id="KW-0812">Transmembrane</keyword>
<organism evidence="9 10">
    <name type="scientific">Arthrobacter sunyaminii</name>
    <dbReference type="NCBI Taxonomy" id="2816859"/>
    <lineage>
        <taxon>Bacteria</taxon>
        <taxon>Bacillati</taxon>
        <taxon>Actinomycetota</taxon>
        <taxon>Actinomycetes</taxon>
        <taxon>Micrococcales</taxon>
        <taxon>Micrococcaceae</taxon>
        <taxon>Arthrobacter</taxon>
    </lineage>
</organism>
<comment type="subcellular location">
    <subcellularLocation>
        <location evidence="1 8">Cell membrane</location>
        <topology evidence="1 8">Multi-pass membrane protein</topology>
    </subcellularLocation>
</comment>
<proteinExistence type="inferred from homology"/>
<evidence type="ECO:0000313" key="9">
    <source>
        <dbReference type="EMBL" id="QWQ37047.1"/>
    </source>
</evidence>
<feature type="transmembrane region" description="Helical" evidence="8">
    <location>
        <begin position="225"/>
        <end position="246"/>
    </location>
</feature>
<reference evidence="9" key="1">
    <citation type="submission" date="2021-06" db="EMBL/GenBank/DDBJ databases">
        <title>Novel species in genus Arthrobacter.</title>
        <authorList>
            <person name="Zhang G."/>
        </authorList>
    </citation>
    <scope>NUCLEOTIDE SEQUENCE</scope>
    <source>
        <strain evidence="9">Zg-ZUI122</strain>
    </source>
</reference>
<gene>
    <name evidence="9" type="ORF">KG104_04435</name>
</gene>
<keyword evidence="4 8" id="KW-1003">Cell membrane</keyword>
<dbReference type="InterPro" id="IPR052017">
    <property type="entry name" value="TSUP"/>
</dbReference>
<keyword evidence="6 8" id="KW-1133">Transmembrane helix</keyword>
<evidence type="ECO:0000256" key="1">
    <source>
        <dbReference type="ARBA" id="ARBA00004651"/>
    </source>
</evidence>
<feature type="transmembrane region" description="Helical" evidence="8">
    <location>
        <begin position="35"/>
        <end position="59"/>
    </location>
</feature>
<evidence type="ECO:0000256" key="2">
    <source>
        <dbReference type="ARBA" id="ARBA00009142"/>
    </source>
</evidence>
<dbReference type="EMBL" id="CP076456">
    <property type="protein sequence ID" value="QWQ37047.1"/>
    <property type="molecule type" value="Genomic_DNA"/>
</dbReference>
<protein>
    <recommendedName>
        <fullName evidence="8">Probable membrane transporter protein</fullName>
    </recommendedName>
</protein>
<evidence type="ECO:0000256" key="5">
    <source>
        <dbReference type="ARBA" id="ARBA00022692"/>
    </source>
</evidence>
<dbReference type="Pfam" id="PF01925">
    <property type="entry name" value="TauE"/>
    <property type="match status" value="1"/>
</dbReference>
<dbReference type="InterPro" id="IPR002781">
    <property type="entry name" value="TM_pro_TauE-like"/>
</dbReference>
<dbReference type="GO" id="GO:0005886">
    <property type="term" value="C:plasma membrane"/>
    <property type="evidence" value="ECO:0007669"/>
    <property type="project" value="UniProtKB-SubCell"/>
</dbReference>
<evidence type="ECO:0000256" key="3">
    <source>
        <dbReference type="ARBA" id="ARBA00022448"/>
    </source>
</evidence>
<keyword evidence="10" id="KW-1185">Reference proteome</keyword>
<dbReference type="PANTHER" id="PTHR30269">
    <property type="entry name" value="TRANSMEMBRANE PROTEIN YFCA"/>
    <property type="match status" value="1"/>
</dbReference>
<dbReference type="Proteomes" id="UP000680588">
    <property type="component" value="Chromosome"/>
</dbReference>
<feature type="transmembrane region" description="Helical" evidence="8">
    <location>
        <begin position="164"/>
        <end position="182"/>
    </location>
</feature>
<evidence type="ECO:0000256" key="8">
    <source>
        <dbReference type="RuleBase" id="RU363041"/>
    </source>
</evidence>
<name>A0A975S744_9MICC</name>
<evidence type="ECO:0000256" key="4">
    <source>
        <dbReference type="ARBA" id="ARBA00022475"/>
    </source>
</evidence>
<evidence type="ECO:0000256" key="7">
    <source>
        <dbReference type="ARBA" id="ARBA00023136"/>
    </source>
</evidence>
<feature type="transmembrane region" description="Helical" evidence="8">
    <location>
        <begin position="98"/>
        <end position="116"/>
    </location>
</feature>
<dbReference type="KEGG" id="asun:KG104_04435"/>
<evidence type="ECO:0000313" key="10">
    <source>
        <dbReference type="Proteomes" id="UP000680588"/>
    </source>
</evidence>
<keyword evidence="7 8" id="KW-0472">Membrane</keyword>
<dbReference type="RefSeq" id="WP_207347404.1">
    <property type="nucleotide sequence ID" value="NZ_CP076456.1"/>
</dbReference>
<feature type="transmembrane region" description="Helical" evidence="8">
    <location>
        <begin position="194"/>
        <end position="213"/>
    </location>
</feature>
<comment type="similarity">
    <text evidence="2 8">Belongs to the 4-toluene sulfonate uptake permease (TSUP) (TC 2.A.102) family.</text>
</comment>